<dbReference type="AlphaFoldDB" id="A0A1M2VR75"/>
<name>A0A1M2VR75_TRAPU</name>
<evidence type="ECO:0000256" key="2">
    <source>
        <dbReference type="SAM" id="MobiDB-lite"/>
    </source>
</evidence>
<accession>A0A1M2VR75</accession>
<organism evidence="3 4">
    <name type="scientific">Trametes pubescens</name>
    <name type="common">White-rot fungus</name>
    <dbReference type="NCBI Taxonomy" id="154538"/>
    <lineage>
        <taxon>Eukaryota</taxon>
        <taxon>Fungi</taxon>
        <taxon>Dikarya</taxon>
        <taxon>Basidiomycota</taxon>
        <taxon>Agaricomycotina</taxon>
        <taxon>Agaricomycetes</taxon>
        <taxon>Polyporales</taxon>
        <taxon>Polyporaceae</taxon>
        <taxon>Trametes</taxon>
    </lineage>
</organism>
<keyword evidence="4" id="KW-1185">Reference proteome</keyword>
<feature type="region of interest" description="Disordered" evidence="2">
    <location>
        <begin position="171"/>
        <end position="192"/>
    </location>
</feature>
<evidence type="ECO:0000313" key="3">
    <source>
        <dbReference type="EMBL" id="OJT10119.1"/>
    </source>
</evidence>
<gene>
    <name evidence="3" type="ORF">TRAPUB_13390</name>
</gene>
<feature type="region of interest" description="Disordered" evidence="2">
    <location>
        <begin position="534"/>
        <end position="556"/>
    </location>
</feature>
<evidence type="ECO:0000256" key="1">
    <source>
        <dbReference type="SAM" id="Coils"/>
    </source>
</evidence>
<dbReference type="Proteomes" id="UP000184267">
    <property type="component" value="Unassembled WGS sequence"/>
</dbReference>
<proteinExistence type="predicted"/>
<feature type="coiled-coil region" evidence="1">
    <location>
        <begin position="93"/>
        <end position="120"/>
    </location>
</feature>
<reference evidence="3 4" key="1">
    <citation type="submission" date="2016-10" db="EMBL/GenBank/DDBJ databases">
        <title>Genome sequence of the basidiomycete white-rot fungus Trametes pubescens.</title>
        <authorList>
            <person name="Makela M.R."/>
            <person name="Granchi Z."/>
            <person name="Peng M."/>
            <person name="De Vries R.P."/>
            <person name="Grigoriev I."/>
            <person name="Riley R."/>
            <person name="Hilden K."/>
        </authorList>
    </citation>
    <scope>NUCLEOTIDE SEQUENCE [LARGE SCALE GENOMIC DNA]</scope>
    <source>
        <strain evidence="3 4">FBCC735</strain>
    </source>
</reference>
<sequence length="556" mass="60963">MVSSPTSDDEESARWMALHDFSESFSARVHPLQEVEYEAAANHVLELIENMTCMDDMDEPFETVYDLCYLHADSTVAANLLAKYSIRSREIGCQCATARVKEAEEEIASMKSRREEILQAEHDARISTEEGKNQRVAINRIIDNRMRDLDVLRVLLGKAAGELKYARGKGRYLGHTYPQPKSSSAQPATRAASVISIHEDPNNELPCTESVEEAHNIDSPVQSPPRKRRNRGTPTTSNDAVPQPEKDDETQFAVIWPGACDRCDRLNIECAPADTKVPRCSNCNPQVQQCLFNGMNVNGEVKVGRKVLGLYNGKGISFPTHFTKSERKDAEGLVRKILANWRAPLSVYQPALTAKLKNYDPAQPAITVFLHPATEVVPASLSTTAARDVVHGKRSAFEADEDPPTLPISDVPSQRPLAGSTRVASKIRMELRAASEAPAPPSSSQTAADMSGITTRSASPLPQGSSAPAPSTAASSVAGSSSFTVPARDRLVAALRLRYNQMLAEYTMINLQLTMLREEEQKLTGLPFGEYVSDSSSTGMHIEQPYPVWDGGKNRD</sequence>
<feature type="region of interest" description="Disordered" evidence="2">
    <location>
        <begin position="214"/>
        <end position="248"/>
    </location>
</feature>
<feature type="compositionally biased region" description="Low complexity" evidence="2">
    <location>
        <begin position="464"/>
        <end position="481"/>
    </location>
</feature>
<feature type="compositionally biased region" description="Polar residues" evidence="2">
    <location>
        <begin position="452"/>
        <end position="463"/>
    </location>
</feature>
<keyword evidence="1" id="KW-0175">Coiled coil</keyword>
<dbReference type="EMBL" id="MNAD01000816">
    <property type="protein sequence ID" value="OJT10119.1"/>
    <property type="molecule type" value="Genomic_DNA"/>
</dbReference>
<protein>
    <submittedName>
        <fullName evidence="3">Uncharacterized protein</fullName>
    </submittedName>
</protein>
<feature type="region of interest" description="Disordered" evidence="2">
    <location>
        <begin position="395"/>
        <end position="481"/>
    </location>
</feature>
<comment type="caution">
    <text evidence="3">The sequence shown here is derived from an EMBL/GenBank/DDBJ whole genome shotgun (WGS) entry which is preliminary data.</text>
</comment>
<feature type="compositionally biased region" description="Low complexity" evidence="2">
    <location>
        <begin position="434"/>
        <end position="448"/>
    </location>
</feature>
<evidence type="ECO:0000313" key="4">
    <source>
        <dbReference type="Proteomes" id="UP000184267"/>
    </source>
</evidence>
<dbReference type="OrthoDB" id="2758847at2759"/>